<gene>
    <name evidence="1" type="ORF">BCF58_0775</name>
</gene>
<evidence type="ECO:0008006" key="3">
    <source>
        <dbReference type="Google" id="ProtNLM"/>
    </source>
</evidence>
<reference evidence="1 2" key="1">
    <citation type="submission" date="2018-10" db="EMBL/GenBank/DDBJ databases">
        <title>Genomic Encyclopedia of Archaeal and Bacterial Type Strains, Phase II (KMG-II): from individual species to whole genera.</title>
        <authorList>
            <person name="Goeker M."/>
        </authorList>
    </citation>
    <scope>NUCLEOTIDE SEQUENCE [LARGE SCALE GENOMIC DNA]</scope>
    <source>
        <strain evidence="1 2">DSM 14219</strain>
    </source>
</reference>
<dbReference type="AlphaFoldDB" id="A0A495SPZ0"/>
<dbReference type="Proteomes" id="UP000272428">
    <property type="component" value="Unassembled WGS sequence"/>
</dbReference>
<evidence type="ECO:0000313" key="1">
    <source>
        <dbReference type="EMBL" id="RKT01552.1"/>
    </source>
</evidence>
<dbReference type="InterPro" id="IPR029058">
    <property type="entry name" value="AB_hydrolase_fold"/>
</dbReference>
<dbReference type="InterPro" id="IPR058180">
    <property type="entry name" value="BPSS1187-like"/>
</dbReference>
<accession>A0A495SPZ0</accession>
<dbReference type="SUPFAM" id="SSF53474">
    <property type="entry name" value="alpha/beta-Hydrolases"/>
    <property type="match status" value="1"/>
</dbReference>
<dbReference type="OrthoDB" id="651780at2"/>
<name>A0A495SPZ0_9FLAO</name>
<comment type="caution">
    <text evidence="1">The sequence shown here is derived from an EMBL/GenBank/DDBJ whole genome shotgun (WGS) entry which is preliminary data.</text>
</comment>
<sequence length="310" mass="34408">MKKSIEILVMVLMWFPGMIMAQKTIDSTVYKTIKVQPSKLDKSVKMADEPHIIFYDQKVKNNKILLWLTGTGGTTNHVPGPFINTALESGYKVIALSFITTPGVSQVCVGKTLNSDPDCASEFRRMRVYGTPGFSLIPDKPQDAIVPRLTKLLQYLSKSDPHGNWAGYLKNNKPDWSKIAIAGQSQGGGMGEFIAQNDSVDRVISFSGGWDYSNSKEKKIAGWYFKKNKTPKERWYAAYHVNEAASKPLAEICNALGIPKDHIFALDKEINPAAGNPKAKKKPNPYHTQGIGNIIYKPIWQTMLGSGKIN</sequence>
<keyword evidence="2" id="KW-1185">Reference proteome</keyword>
<dbReference type="Gene3D" id="3.40.50.1820">
    <property type="entry name" value="alpha/beta hydrolase"/>
    <property type="match status" value="1"/>
</dbReference>
<dbReference type="RefSeq" id="WP_121460455.1">
    <property type="nucleotide sequence ID" value="NZ_RBXB01000001.1"/>
</dbReference>
<dbReference type="NCBIfam" id="NF047580">
    <property type="entry name" value="BPSS1187_fam"/>
    <property type="match status" value="1"/>
</dbReference>
<protein>
    <recommendedName>
        <fullName evidence="3">Chlorophyllase-like protein</fullName>
    </recommendedName>
</protein>
<proteinExistence type="predicted"/>
<evidence type="ECO:0000313" key="2">
    <source>
        <dbReference type="Proteomes" id="UP000272428"/>
    </source>
</evidence>
<dbReference type="EMBL" id="RBXB01000001">
    <property type="protein sequence ID" value="RKT01552.1"/>
    <property type="molecule type" value="Genomic_DNA"/>
</dbReference>
<organism evidence="1 2">
    <name type="scientific">Chryseobacterium defluvii</name>
    <dbReference type="NCBI Taxonomy" id="160396"/>
    <lineage>
        <taxon>Bacteria</taxon>
        <taxon>Pseudomonadati</taxon>
        <taxon>Bacteroidota</taxon>
        <taxon>Flavobacteriia</taxon>
        <taxon>Flavobacteriales</taxon>
        <taxon>Weeksellaceae</taxon>
        <taxon>Chryseobacterium group</taxon>
        <taxon>Chryseobacterium</taxon>
    </lineage>
</organism>